<dbReference type="InterPro" id="IPR041464">
    <property type="entry name" value="TubC_N"/>
</dbReference>
<dbReference type="InterPro" id="IPR001242">
    <property type="entry name" value="Condensation_dom"/>
</dbReference>
<evidence type="ECO:0008006" key="12">
    <source>
        <dbReference type="Google" id="ProtNLM"/>
    </source>
</evidence>
<dbReference type="InterPro" id="IPR032821">
    <property type="entry name" value="PKS_assoc"/>
</dbReference>
<dbReference type="InterPro" id="IPR016039">
    <property type="entry name" value="Thiolase-like"/>
</dbReference>
<dbReference type="PANTHER" id="PTHR45527:SF1">
    <property type="entry name" value="FATTY ACID SYNTHASE"/>
    <property type="match status" value="1"/>
</dbReference>
<dbReference type="Pfam" id="PF02801">
    <property type="entry name" value="Ketoacyl-synt_C"/>
    <property type="match status" value="1"/>
</dbReference>
<name>A0ABX5M0D8_9GAMM</name>
<evidence type="ECO:0000313" key="10">
    <source>
        <dbReference type="EMBL" id="PXF31158.1"/>
    </source>
</evidence>
<dbReference type="Pfam" id="PF00501">
    <property type="entry name" value="AMP-binding"/>
    <property type="match status" value="3"/>
</dbReference>
<dbReference type="Gene3D" id="2.30.38.10">
    <property type="entry name" value="Luciferase, Domain 3"/>
    <property type="match status" value="2"/>
</dbReference>
<dbReference type="Gene3D" id="1.10.1240.100">
    <property type="match status" value="1"/>
</dbReference>
<evidence type="ECO:0000256" key="5">
    <source>
        <dbReference type="ARBA" id="ARBA00022553"/>
    </source>
</evidence>
<dbReference type="CDD" id="cd19531">
    <property type="entry name" value="LCL_NRPS-like"/>
    <property type="match status" value="2"/>
</dbReference>
<dbReference type="Gene3D" id="3.40.50.980">
    <property type="match status" value="4"/>
</dbReference>
<dbReference type="InterPro" id="IPR020841">
    <property type="entry name" value="PKS_Beta-ketoAc_synthase_dom"/>
</dbReference>
<dbReference type="Gene3D" id="3.30.300.30">
    <property type="match status" value="3"/>
</dbReference>
<organism evidence="10 11">
    <name type="scientific">Pokkaliibacter plantistimulans</name>
    <dbReference type="NCBI Taxonomy" id="1635171"/>
    <lineage>
        <taxon>Bacteria</taxon>
        <taxon>Pseudomonadati</taxon>
        <taxon>Pseudomonadota</taxon>
        <taxon>Gammaproteobacteria</taxon>
        <taxon>Oceanospirillales</taxon>
        <taxon>Balneatrichaceae</taxon>
        <taxon>Pokkaliibacter</taxon>
    </lineage>
</organism>
<dbReference type="EMBL" id="LAPT01000047">
    <property type="protein sequence ID" value="PXF31158.1"/>
    <property type="molecule type" value="Genomic_DNA"/>
</dbReference>
<dbReference type="Pfam" id="PF13193">
    <property type="entry name" value="AMP-binding_C"/>
    <property type="match status" value="2"/>
</dbReference>
<feature type="region of interest" description="Disordered" evidence="7">
    <location>
        <begin position="3873"/>
        <end position="3899"/>
    </location>
</feature>
<dbReference type="Gene3D" id="3.30.559.10">
    <property type="entry name" value="Chloramphenicol acetyltransferase-like domain"/>
    <property type="match status" value="4"/>
</dbReference>
<keyword evidence="4" id="KW-0596">Phosphopantetheine</keyword>
<evidence type="ECO:0000259" key="8">
    <source>
        <dbReference type="PROSITE" id="PS50075"/>
    </source>
</evidence>
<dbReference type="InterPro" id="IPR044894">
    <property type="entry name" value="TubC_N_sf"/>
</dbReference>
<dbReference type="Pfam" id="PF00109">
    <property type="entry name" value="ketoacyl-synt"/>
    <property type="match status" value="1"/>
</dbReference>
<comment type="similarity">
    <text evidence="3">Belongs to the short-chain dehydrogenases/reductases (SDR) family.</text>
</comment>
<dbReference type="Gene3D" id="1.10.10.1830">
    <property type="entry name" value="Non-ribosomal peptide synthase, adenylation domain"/>
    <property type="match status" value="1"/>
</dbReference>
<dbReference type="Pfam" id="PF00668">
    <property type="entry name" value="Condensation"/>
    <property type="match status" value="4"/>
</dbReference>
<feature type="domain" description="Ketosynthase family 3 (KS3)" evidence="9">
    <location>
        <begin position="2374"/>
        <end position="2801"/>
    </location>
</feature>
<dbReference type="InterPro" id="IPR020845">
    <property type="entry name" value="AMP-binding_CS"/>
</dbReference>
<evidence type="ECO:0000256" key="1">
    <source>
        <dbReference type="ARBA" id="ARBA00001957"/>
    </source>
</evidence>
<reference evidence="10 11" key="1">
    <citation type="submission" date="2015-03" db="EMBL/GenBank/DDBJ databases">
        <authorList>
            <person name="Krishnan R."/>
            <person name="Midha S."/>
            <person name="Patil P.B."/>
            <person name="Rameshkumar N."/>
        </authorList>
    </citation>
    <scope>NUCLEOTIDE SEQUENCE [LARGE SCALE GENOMIC DNA]</scope>
    <source>
        <strain evidence="10 11">L1E11</strain>
    </source>
</reference>
<dbReference type="InterPro" id="IPR042104">
    <property type="entry name" value="PKS_dehydratase_sf"/>
</dbReference>
<dbReference type="InterPro" id="IPR023213">
    <property type="entry name" value="CAT-like_dom_sf"/>
</dbReference>
<proteinExistence type="inferred from homology"/>
<dbReference type="Proteomes" id="UP000248090">
    <property type="component" value="Unassembled WGS sequence"/>
</dbReference>
<dbReference type="Gene3D" id="1.10.1200.10">
    <property type="entry name" value="ACP-like"/>
    <property type="match status" value="5"/>
</dbReference>
<dbReference type="PROSITE" id="PS52004">
    <property type="entry name" value="KS3_2"/>
    <property type="match status" value="1"/>
</dbReference>
<dbReference type="SUPFAM" id="SSF56801">
    <property type="entry name" value="Acetyl-CoA synthetase-like"/>
    <property type="match status" value="3"/>
</dbReference>
<dbReference type="InterPro" id="IPR014031">
    <property type="entry name" value="Ketoacyl_synth_C"/>
</dbReference>
<dbReference type="InterPro" id="IPR014030">
    <property type="entry name" value="Ketoacyl_synth_N"/>
</dbReference>
<dbReference type="InterPro" id="IPR006162">
    <property type="entry name" value="Ppantetheine_attach_site"/>
</dbReference>
<dbReference type="Gene3D" id="3.40.50.12780">
    <property type="entry name" value="N-terminal domain of ligase-like"/>
    <property type="match status" value="1"/>
</dbReference>
<dbReference type="InterPro" id="IPR036736">
    <property type="entry name" value="ACP-like_sf"/>
</dbReference>
<evidence type="ECO:0000256" key="7">
    <source>
        <dbReference type="SAM" id="MobiDB-lite"/>
    </source>
</evidence>
<dbReference type="InterPro" id="IPR018201">
    <property type="entry name" value="Ketoacyl_synth_AS"/>
</dbReference>
<dbReference type="InterPro" id="IPR010071">
    <property type="entry name" value="AA_adenyl_dom"/>
</dbReference>
<accession>A0ABX5M0D8</accession>
<dbReference type="Gene3D" id="3.40.50.720">
    <property type="entry name" value="NAD(P)-binding Rossmann-like Domain"/>
    <property type="match status" value="1"/>
</dbReference>
<evidence type="ECO:0000256" key="4">
    <source>
        <dbReference type="ARBA" id="ARBA00022450"/>
    </source>
</evidence>
<dbReference type="InterPro" id="IPR042099">
    <property type="entry name" value="ANL_N_sf"/>
</dbReference>
<dbReference type="CDD" id="cd05930">
    <property type="entry name" value="A_NRPS"/>
    <property type="match status" value="1"/>
</dbReference>
<dbReference type="CDD" id="cd00833">
    <property type="entry name" value="PKS"/>
    <property type="match status" value="1"/>
</dbReference>
<dbReference type="SMART" id="SM00822">
    <property type="entry name" value="PKS_KR"/>
    <property type="match status" value="1"/>
</dbReference>
<comment type="pathway">
    <text evidence="2">Lipid metabolism; fatty acid biosynthesis.</text>
</comment>
<protein>
    <recommendedName>
        <fullName evidence="12">Carrier domain-containing protein</fullName>
    </recommendedName>
</protein>
<dbReference type="InterPro" id="IPR020806">
    <property type="entry name" value="PKS_PP-bd"/>
</dbReference>
<evidence type="ECO:0000256" key="6">
    <source>
        <dbReference type="ARBA" id="ARBA00022679"/>
    </source>
</evidence>
<dbReference type="InterPro" id="IPR045851">
    <property type="entry name" value="AMP-bd_C_sf"/>
</dbReference>
<evidence type="ECO:0000256" key="3">
    <source>
        <dbReference type="ARBA" id="ARBA00006484"/>
    </source>
</evidence>
<dbReference type="InterPro" id="IPR013968">
    <property type="entry name" value="PKS_KR"/>
</dbReference>
<keyword evidence="11" id="KW-1185">Reference proteome</keyword>
<dbReference type="Gene3D" id="3.40.47.10">
    <property type="match status" value="1"/>
</dbReference>
<keyword evidence="6" id="KW-0808">Transferase</keyword>
<dbReference type="Gene3D" id="3.10.129.110">
    <property type="entry name" value="Polyketide synthase dehydratase"/>
    <property type="match status" value="1"/>
</dbReference>
<dbReference type="SMART" id="SM00825">
    <property type="entry name" value="PKS_KS"/>
    <property type="match status" value="1"/>
</dbReference>
<dbReference type="InterPro" id="IPR057326">
    <property type="entry name" value="KR_dom"/>
</dbReference>
<dbReference type="Gene3D" id="3.30.559.30">
    <property type="entry name" value="Nonribosomal peptide synthetase, condensation domain"/>
    <property type="match status" value="4"/>
</dbReference>
<comment type="cofactor">
    <cofactor evidence="1">
        <name>pantetheine 4'-phosphate</name>
        <dbReference type="ChEBI" id="CHEBI:47942"/>
    </cofactor>
</comment>
<dbReference type="CDD" id="cd12117">
    <property type="entry name" value="A_NRPS_Srf_like"/>
    <property type="match status" value="1"/>
</dbReference>
<dbReference type="InterPro" id="IPR000873">
    <property type="entry name" value="AMP-dep_synth/lig_dom"/>
</dbReference>
<dbReference type="SUPFAM" id="SSF52777">
    <property type="entry name" value="CoA-dependent acyltransferases"/>
    <property type="match status" value="8"/>
</dbReference>
<gene>
    <name evidence="10" type="ORF">WH50_10940</name>
</gene>
<dbReference type="NCBIfam" id="TIGR01733">
    <property type="entry name" value="AA-adenyl-dom"/>
    <property type="match status" value="3"/>
</dbReference>
<dbReference type="Pfam" id="PF16197">
    <property type="entry name" value="KAsynt_C_assoc"/>
    <property type="match status" value="1"/>
</dbReference>
<comment type="caution">
    <text evidence="10">The sequence shown here is derived from an EMBL/GenBank/DDBJ whole genome shotgun (WGS) entry which is preliminary data.</text>
</comment>
<dbReference type="InterPro" id="IPR009081">
    <property type="entry name" value="PP-bd_ACP"/>
</dbReference>
<feature type="domain" description="Carrier" evidence="8">
    <location>
        <begin position="2283"/>
        <end position="2358"/>
    </location>
</feature>
<evidence type="ECO:0000259" key="9">
    <source>
        <dbReference type="PROSITE" id="PS52004"/>
    </source>
</evidence>
<dbReference type="Pfam" id="PF08659">
    <property type="entry name" value="KR"/>
    <property type="match status" value="1"/>
</dbReference>
<dbReference type="SMART" id="SM00823">
    <property type="entry name" value="PKS_PP"/>
    <property type="match status" value="5"/>
</dbReference>
<dbReference type="InterPro" id="IPR025110">
    <property type="entry name" value="AMP-bd_C"/>
</dbReference>
<dbReference type="NCBIfam" id="NF003417">
    <property type="entry name" value="PRK04813.1"/>
    <property type="match status" value="3"/>
</dbReference>
<dbReference type="SUPFAM" id="SSF53901">
    <property type="entry name" value="Thiolase-like"/>
    <property type="match status" value="1"/>
</dbReference>
<dbReference type="CDD" id="cd08953">
    <property type="entry name" value="KR_2_SDR_x"/>
    <property type="match status" value="1"/>
</dbReference>
<dbReference type="PROSITE" id="PS00455">
    <property type="entry name" value="AMP_BINDING"/>
    <property type="match status" value="3"/>
</dbReference>
<evidence type="ECO:0000256" key="2">
    <source>
        <dbReference type="ARBA" id="ARBA00005194"/>
    </source>
</evidence>
<dbReference type="InterPro" id="IPR036291">
    <property type="entry name" value="NAD(P)-bd_dom_sf"/>
</dbReference>
<dbReference type="PANTHER" id="PTHR45527">
    <property type="entry name" value="NONRIBOSOMAL PEPTIDE SYNTHETASE"/>
    <property type="match status" value="1"/>
</dbReference>
<dbReference type="RefSeq" id="WP_110187340.1">
    <property type="nucleotide sequence ID" value="NZ_CP177354.1"/>
</dbReference>
<feature type="domain" description="Carrier" evidence="8">
    <location>
        <begin position="4936"/>
        <end position="5011"/>
    </location>
</feature>
<feature type="domain" description="Carrier" evidence="8">
    <location>
        <begin position="3799"/>
        <end position="3874"/>
    </location>
</feature>
<keyword evidence="5" id="KW-0597">Phosphoprotein</keyword>
<dbReference type="PROSITE" id="PS00606">
    <property type="entry name" value="KS3_1"/>
    <property type="match status" value="1"/>
</dbReference>
<dbReference type="Pfam" id="PF00550">
    <property type="entry name" value="PP-binding"/>
    <property type="match status" value="5"/>
</dbReference>
<dbReference type="PROSITE" id="PS00012">
    <property type="entry name" value="PHOSPHOPANTETHEINE"/>
    <property type="match status" value="4"/>
</dbReference>
<evidence type="ECO:0000313" key="11">
    <source>
        <dbReference type="Proteomes" id="UP000248090"/>
    </source>
</evidence>
<dbReference type="SUPFAM" id="SSF47336">
    <property type="entry name" value="ACP-like"/>
    <property type="match status" value="5"/>
</dbReference>
<dbReference type="PROSITE" id="PS50075">
    <property type="entry name" value="CARRIER"/>
    <property type="match status" value="5"/>
</dbReference>
<feature type="domain" description="Carrier" evidence="8">
    <location>
        <begin position="1206"/>
        <end position="1281"/>
    </location>
</feature>
<dbReference type="Pfam" id="PF18563">
    <property type="entry name" value="TubC_N"/>
    <property type="match status" value="1"/>
</dbReference>
<dbReference type="SUPFAM" id="SSF51735">
    <property type="entry name" value="NAD(P)-binding Rossmann-fold domains"/>
    <property type="match status" value="1"/>
</dbReference>
<sequence>MSETTRHLSRFLSAEVLLQHLRSLDIQLSVSAGKDLRFSAPEGVFTDELKEAVRLHKADLIQLLSDQSSTPAVPFGTDSRAAAAANPTERQHVCLQAQQCDLSQVQLHVSQRDLPAGWAGIDIVGELPNELLSQALQQAGHAGINTCLNIAAMVGAAREDILQRFIQTSLTDSSKVLLIRLSETVQLLLLSSTGASAEHLVNTLSQWLGGNVSTSAPGWECEFAIHPAIEGQWLARRDAPGSQTYTVSFVIPLAALGVADWSLASPAQRQLVEQALGFVIERHQALRSSFVERDGQVLQRVWPVAQLLQQDANRIREVAEIVELAEPVFDLGVPPLIRFGMNSGQPDLLLVVADHLMFDGWSIGILKAELTALLNNQPLPEAGSLQQLSGNARQALTGETGIELQQYWLSAMQTVSTPLFSDPDLLTGQAVAGRRRLLVLPESTLSALRQLTRVGEGGTLAMVWNAMVVAVLSRYKDSDSGVTLGQPFSGRTAREQQGVIGCFVNVLPLRLAHPGEWPFAQLLSEVRRCMSGALNHQQYPLAQLMMALATEQGGQQGQNVFDCVAQVEEAEAMPKEADEQFGAGKFPLMLGLLRYREQGQERATIAAEFDRHRYGEVWVQRLLEQLCCLIEAVAAAPEQKLASLNALPLIQLQQLQQFASLPSRLYPREQGLASLLHQAMERWPHRAALSDESHSLSFAELQQQVECVAALLQQRGVQAGDVVALAMARTPQAIVATLAINWIGAVYLPLDKAMSATAALPLLQQAECRLLLVDESRVAAMTELADQLPLLLVNEPSLTPSAEPVKPVYRHGEDAAYILFTSGSTGEPKGVVVPQRAVARLVMNTDLPGISEADFADGEAMAQAGSLGFDAATLEIWGALLNGGRVHVLDDETLFDPTAFGACLSQHNIRVMWLTASLFNRMADEQPEVFRPLRVLMTGGETLSPEHVRKVMQACPALQLLNGYGPTENTTFTTVWPISPADLQAQDIPIGRPVARSSVYVLDDAQQPVAVGVWGELYSGGDGLALGYNGRDDLTAAAFVDVAGLNPSSPMQTERLYRTGDRVRWDSEGRLHFGGRRDGQVKIRGHRIELSAIEAQLAALDDIGDAVVLPSSDLASDSGGRSLLAVCTLSQPVGEVQLAARCQQWRTRLSRQLPDYMVPERFYLATALPLNRNGKKDRRRVQAALQAGEYQAIQRSAEVDACALPLTEDPALAMVISCFARVFPEDVITAQSDFFQLGGHSLLAMRLAAELESASSIRPRLGDLLDDRTVAAMADRLRPLLHDTRVQQQLIPRATGEDFPLSSGQLRLWLLQRMAPDSAVYSIPATLELQGPLNADALEQALLMVERRQHALRLRPRRSERDADGVRQYLAEAGGLRPQRLALTEDQARARLADESVRPFQLEQEAPVRALLIQLSAERHWLHLNFHHSVCDGWSVAILLRELLACYQAALAGNSPELLELPRHYEDFASWQRQWLRSDEGQACRERWRERLTPLPEPLNLPLDRQRPLQRRFRGAFMDWQCPPALSAALQARAEQAGSTPFSLLAAIMQVLLYRHTQQTDLALGMLVAGRDRAELAEQVGFFVNTLVLRQQLQPQQSFDSHWQQTRDTILQAIADQQLPFEEMVRVAGAGRDQQRNPLFDVLLAWQEGTPTLPALPGLQLELVETHFPFAKFDLAFYFWQSQQHGGLCGQVEFDTDLFDPATIELLLARLTCLAEAVVAAQHPDSLSQLPVIPAAEQALLSRFNATETALPTELTLAQLLQQQVLSTPEQLAVVGEQGQRLSFSEFAARALGVAQQLQRAGVQPGQTVALCISRSVDMLVAIHGILLAGACYSPLDPQHPLQRRADMLEDLSVAGTQTLVLTSQAHQALFADHAVTTLLVEQMGPADWSDVTLPEDARQLAYVLFTSGSTGRPKAAAIEQHSVVNRILWMQSQFPLGAGDVILQKTPITFDVSVWELFWWSWTGATVALLPVDGEKDPQQLALAIEQQQVTVMHFVPSMLASFLTALEDGKIAVERLRSLKYVFASGEALDLSLVERFNRLLHESVGAELHNLYGPTEATVDVTWQPCSPWQGGDSVPIGKPIANTRVLILDSQQQPLPIGVAGEMILAGPQVARGYLNRPELTAERFPADPQVADGRWYRTGDLGRWRRDGSIDYLGRIDHQVKVRGFRIECGEIEAVLEAHPRVERALVVPAQVAGLTELHAYILPASANTSAEAESVLTSAELRQCLRLQVPEYMLPARFFQLAHLPMTSSGKVDRKALTGTPLDQRAPAGVSASQPSDTVAGLEQELLALWQAILPEAHFSKDDGFFDAGGNSLLLLRLYDRLQQRWPDLFTVADLFSHSTVAAQARWLAGEGAQATVASSTPAQRALNEPIAIIGMAVQVADAETPQQLWQLLAEGADKVRPLPAAREQLARELSQALGRTAPQQFRQAAYREELYGFEPRRFRMAPADAALIDPEQRLFLETAQMALEDAGYGGQALRGDAVGVFVGGGSNMLHRLALEQADLHRAEQIFALNVPSNIATRLSFLNDWHGPAALLDTACSSSLVAVHQACTELRNGHCKVALAGAAKLIPLPSDAAEGFTIDSSTARTRAFAEGADGTGMGEGSVVFLLKTLSAAEADGDAIHAVIRGSAVNQDGASSSAAAPNPLAQARVIQAAATAAQLPLHSLSYIEAHGTGTALGDPIEISGLTQAFAASENRTDAEQPKALIGSVKGNFGHLDHAAGGLGLLKAVLCLQYDQAPPQPFFTKPNPAIDFDQAPVQVAAQLQPLPVRGNPRRAGVSSFGLSGINAHIVVEAAPVATAQTTQMALPQGWSIVALSAGSKAALLSYAQALLGWLAEREAGQAGAHLLPNMAMTLCRGRAVMSWRFAVAVSDRQQLMLALMQLLAGDDRAVAEVAARRGATSPALTPAAAWHAEQTDAEAACQGWLSGGELVWPEHLPARRCHLPFVPFSRQQCKPALAKGTPSFHQPWFSGPTATADAQVFTLQLQDPACWPAAEHRLNGKATLVGMALPGLVAEALRKLGQSPEGLTLTGLRWLRPLQAGQGQVSLLLHDDGRLQLGQRNSHGRWLVSAEGHWSVQPVVSERWDVTALRERFSQHQPIPSFSTDHGILQVSERWDCRRAFWADPHSGEGLALLGLASRYEADLQQLALHPALLDVAASLGMAQGNSVLSGCESLQLLCALPAEVLAIGRRHSAEPGALVDISLIDPSSGELCLRMSGLRFAQPGQAEDALPAILLPRWQAVEQTVDLRWPAGTLLITDEHSIEVWPFVRYLPAQVKRCALNSLSRDDVQQAQHVLLALSADRQLAERAGQALQTLLRGVRQSCRVLVLGSGAYRLDDHDPLQVQPDAALAAGVCLAAGKEEALLEVGYLDIAAEEAMIGAAALLNQSDRLADISLWRCGQVYRRDVQAAEVAATSMSARNWPEQGVCVVSGGLGGFALALAPAFSAQGKVKLALLSRRSEAELEPQAQAQLAALRQQGVALQLYRCDVSDYQQLADTLQQIRSQLGAITAVVHTAGAADGGFLAKRSLASFAPVLAAKVDGARHLDDLTRDDPLTAFVLFGSLTAVLGAPGQSAYAAANAWLDSFAAWRRAAGKPALSIDWCALAEQGMAARFNVPLHKGAFITPAQAPILWQRALASGQPQVVVLDPALLTQAQPQSHAQPEPSSVAKTAAVPEADVVQTAVTAVAPGTADISQTLCNIFAEVLGYEQISVDDDFYALGGDSITGMQIVERVSRQTGLQLSLADLLELASVQAIIASLPAASKASEPLSLSMQPATLAAQPERLAQAESSPTDLTTSLSAIFAEVLGYEQVSVDDDFYALGGDSITGMQIVEKIGQRTGQQLSLADLLELATVGALVQKLAGDTAGTDSQPPVGSADTDDSEQTAAADLSEGERFAGRYPLSWDQLAVLHAEQAGEMGTAFNLPHVISLSDEVDLDRLQRAIVQLTARQPLLRTCLVSAQAEVQWDDGHGGAGRGQPQADVVAAELPHASPSALQSEWLQQVLPLSAAMPQLTVERVADEQALQQRIKALLQPFDLLQGVPVRWKVLEDGQQRVLFFDIHHSLADGSSIEMLLAELGALYQGQSLPAPRGYLHDYALQCQRELEQGEDRLQQSRDYWLGQYQGPLPLLDLPADRRRPPQHSYHGGMSGFNLPPALVREARTFAAQQRVTMFSLVLSAWALLLQRLAGVQELVMAVPVDSRDVNGFIGVPGMMVSLLPLRLQVAAQSRVSELLAHVHQQHRQAMRYRAYSLGQLLEELAPPAAPERTMLSEVSLSYMNFASAGQLSVQAQDGQAPAFEIRGLERRHCKNDLSIFVRDQAEGISIVLDYYADLFDEERMQRLGEQFCEVLRQMVGNGDTPLSDVPLLPAAERQRLADFERGEQPPLPLGQGLFKLFAQAVAQHGAQAAVSDEHLSLNYTELQQQVLLLAATLQGEGVQPGDWVALHCQRGVPAIVAVLAIVALGAAYVPLDPAFPAARNRLILQDSGCRLALVDQQGADALADQPVTLLCMTSAGKEELGLVTGQLLRIESGTARALLPATELRLPQPDDVDNLPVYLMYTSGSTGVPKGVVITQQAVVRLLHGGEALQPRAGERVGQAGPLAFDASTFEIWNTLLRGAHLCIIDYPLLLDPGTLGQALQRWQIERMFMTVSLFNRQVDHDPASFRTLRTLLVGGEALSLPHIRRLLLACPQVQCWNGYGPTECTTFATLYPITRQQLAGQEGGVPIGRPLAHTQAVILDGLGQRAAIGVWGELYLGGLGLAREYWQQPERTAERFVSDPEQPSQRLYRTGDRARWRSDGQIEFGGRNDSQIKLRGLRIELEEIEQVLADAPGVASVAVLCHEQSLLAFITPSEQAQPLQAASLRAWLGQRLPAFMLPSRWWQLSALPLTANGKTDSRTLLSWLEQPERLTELPLGSQRAGADDQSEMHLSDAERLVAEVFSEVFAQPVDDPATSFIDLGGHSLLAIRVVNRLAQRCGVRLPMAVFFADPSVAGLAHALESQASVEQGNEHEGAEEAIPRVARAELYPASHAQRRLYLLQQMDPSGSAYNMVFAFNVSAELQPELLQQALQALAWRHEPLRTAFVEQDDGQIMQRITEAVPHVQLDDVSCHSDARAEALRLARQEAATGFDLAEPPLIRARVIRVSASEALMLVVLHHIVGDGWSSRILVRELGELYRAAQSRSEPQLPPLPIHYKDYAAWQASRQWQQAAEYWSEALRGAPEQIALPADRPAPAVQSFRGACVQTLLPQGVASGLRLMAERLQVSVSAVGMALFASVLYRLTRQDDLVIGMGVAGRDRLETEGLIGFFVNVLPIRLQLTADTELEPLIVAARQRMVEALDQRDYPFDELVRGLGRQRQSNRQPLVNVVFEYQQFGALAADNVAGLPLLPAGQPGMLEEDIRQILAQTTAKHDLLLFYAEEPQADGCDQVRLTLEYDTDLFDAATAERWLSFYVRFAGAAAAHEMTQRQDGPATRH</sequence>
<feature type="domain" description="Carrier" evidence="8">
    <location>
        <begin position="3697"/>
        <end position="3772"/>
    </location>
</feature>